<dbReference type="SUPFAM" id="SSF54826">
    <property type="entry name" value="Enolase N-terminal domain-like"/>
    <property type="match status" value="1"/>
</dbReference>
<dbReference type="SUPFAM" id="SSF51604">
    <property type="entry name" value="Enolase C-terminal domain-like"/>
    <property type="match status" value="1"/>
</dbReference>
<keyword evidence="4 7" id="KW-0413">Isomerase</keyword>
<dbReference type="SFLD" id="SFLDG00180">
    <property type="entry name" value="muconate_cycloisomerase"/>
    <property type="match status" value="1"/>
</dbReference>
<protein>
    <recommendedName>
        <fullName evidence="7">Dipeptide epimerase</fullName>
        <ecNumber evidence="7">5.1.1.-</ecNumber>
    </recommendedName>
</protein>
<name>A0A923TEA6_9BACT</name>
<dbReference type="PANTHER" id="PTHR48080:SF3">
    <property type="entry name" value="ENOLASE SUPERFAMILY MEMBER DDB_G0284701"/>
    <property type="match status" value="1"/>
</dbReference>
<organism evidence="9 10">
    <name type="scientific">Neolewinella lacunae</name>
    <dbReference type="NCBI Taxonomy" id="1517758"/>
    <lineage>
        <taxon>Bacteria</taxon>
        <taxon>Pseudomonadati</taxon>
        <taxon>Bacteroidota</taxon>
        <taxon>Saprospiria</taxon>
        <taxon>Saprospirales</taxon>
        <taxon>Lewinellaceae</taxon>
        <taxon>Neolewinella</taxon>
    </lineage>
</organism>
<comment type="similarity">
    <text evidence="1 7">Belongs to the mandelate racemase/muconate lactonizing enzyme family.</text>
</comment>
<gene>
    <name evidence="9" type="ORF">H9S92_16215</name>
</gene>
<dbReference type="EMBL" id="JACSIT010000141">
    <property type="protein sequence ID" value="MBC6995712.1"/>
    <property type="molecule type" value="Genomic_DNA"/>
</dbReference>
<dbReference type="Pfam" id="PF13378">
    <property type="entry name" value="MR_MLE_C"/>
    <property type="match status" value="1"/>
</dbReference>
<dbReference type="GO" id="GO:0016855">
    <property type="term" value="F:racemase and epimerase activity, acting on amino acids and derivatives"/>
    <property type="evidence" value="ECO:0007669"/>
    <property type="project" value="UniProtKB-UniRule"/>
</dbReference>
<keyword evidence="10" id="KW-1185">Reference proteome</keyword>
<evidence type="ECO:0000256" key="5">
    <source>
        <dbReference type="PIRSR" id="PIRSR634603-1"/>
    </source>
</evidence>
<feature type="domain" description="Mandelate racemase/muconate lactonizing enzyme C-terminal" evidence="8">
    <location>
        <begin position="139"/>
        <end position="229"/>
    </location>
</feature>
<evidence type="ECO:0000256" key="7">
    <source>
        <dbReference type="RuleBase" id="RU366006"/>
    </source>
</evidence>
<evidence type="ECO:0000256" key="4">
    <source>
        <dbReference type="ARBA" id="ARBA00023235"/>
    </source>
</evidence>
<dbReference type="InterPro" id="IPR029017">
    <property type="entry name" value="Enolase-like_N"/>
</dbReference>
<sequence length="343" mass="37371">MQITVHPYDLPLANPFRIAHESRTVQPTLIVGLTEPSLGLVGYGEAPMTRYYGLDSATSTAELLALAPAFAPYKTLEPTELHALLDEHAPHLNPFLRCALDVGAHDLWGWRHAQRTGLLWDQEQSRRVPTCYTIGLGPIDEMIAKLRAFPWPVYKIKMGRGDDDVAIIRALRAHTTAPFYVDANTGWTARQTIEYSTALAELGVVFIEQPLPPADLAGAREVHQHSALPIFADESCQTEADVDRCAEYFSGINIKVVKCGGLLPARRMIARARSLGLQVMAGCMTESSVGISGIAQLLPELDFADLDGAMLLAQDPARGVTFDPATGFAQYPDRPGNGAWLVG</sequence>
<evidence type="ECO:0000256" key="6">
    <source>
        <dbReference type="PIRSR" id="PIRSR634603-3"/>
    </source>
</evidence>
<dbReference type="Gene3D" id="3.20.20.120">
    <property type="entry name" value="Enolase-like C-terminal domain"/>
    <property type="match status" value="1"/>
</dbReference>
<dbReference type="RefSeq" id="WP_187467737.1">
    <property type="nucleotide sequence ID" value="NZ_JACSIT010000141.1"/>
</dbReference>
<feature type="active site" description="Proton acceptor; specific for (S)-substrate epimerization" evidence="5">
    <location>
        <position position="255"/>
    </location>
</feature>
<dbReference type="InterPro" id="IPR013342">
    <property type="entry name" value="Mandelate_racemase_C"/>
</dbReference>
<evidence type="ECO:0000256" key="1">
    <source>
        <dbReference type="ARBA" id="ARBA00008031"/>
    </source>
</evidence>
<evidence type="ECO:0000313" key="10">
    <source>
        <dbReference type="Proteomes" id="UP000650081"/>
    </source>
</evidence>
<dbReference type="SFLD" id="SFLDS00001">
    <property type="entry name" value="Enolase"/>
    <property type="match status" value="1"/>
</dbReference>
<dbReference type="CDD" id="cd03319">
    <property type="entry name" value="L-Ala-DL-Glu_epimerase"/>
    <property type="match status" value="1"/>
</dbReference>
<dbReference type="InterPro" id="IPR029065">
    <property type="entry name" value="Enolase_C-like"/>
</dbReference>
<reference evidence="9" key="1">
    <citation type="submission" date="2020-08" db="EMBL/GenBank/DDBJ databases">
        <title>Lewinella bacteria from marine environments.</title>
        <authorList>
            <person name="Zhong Y."/>
        </authorList>
    </citation>
    <scope>NUCLEOTIDE SEQUENCE</scope>
    <source>
        <strain evidence="9">KCTC 42187</strain>
    </source>
</reference>
<evidence type="ECO:0000259" key="8">
    <source>
        <dbReference type="SMART" id="SM00922"/>
    </source>
</evidence>
<dbReference type="PANTHER" id="PTHR48080">
    <property type="entry name" value="D-GALACTONATE DEHYDRATASE-RELATED"/>
    <property type="match status" value="1"/>
</dbReference>
<dbReference type="InterPro" id="IPR036849">
    <property type="entry name" value="Enolase-like_C_sf"/>
</dbReference>
<keyword evidence="3 6" id="KW-0460">Magnesium</keyword>
<evidence type="ECO:0000256" key="2">
    <source>
        <dbReference type="ARBA" id="ARBA00022723"/>
    </source>
</evidence>
<dbReference type="InterPro" id="IPR034603">
    <property type="entry name" value="Dipeptide_epimerase"/>
</dbReference>
<feature type="binding site" evidence="6">
    <location>
        <position position="208"/>
    </location>
    <ligand>
        <name>Mg(2+)</name>
        <dbReference type="ChEBI" id="CHEBI:18420"/>
    </ligand>
</feature>
<dbReference type="InterPro" id="IPR034593">
    <property type="entry name" value="DgoD-like"/>
</dbReference>
<accession>A0A923TEA6</accession>
<feature type="binding site" evidence="6">
    <location>
        <position position="233"/>
    </location>
    <ligand>
        <name>Mg(2+)</name>
        <dbReference type="ChEBI" id="CHEBI:18420"/>
    </ligand>
</feature>
<keyword evidence="2 6" id="KW-0479">Metal-binding</keyword>
<comment type="caution">
    <text evidence="9">The sequence shown here is derived from an EMBL/GenBank/DDBJ whole genome shotgun (WGS) entry which is preliminary data.</text>
</comment>
<comment type="cofactor">
    <cofactor evidence="6 7">
        <name>Mg(2+)</name>
        <dbReference type="ChEBI" id="CHEBI:18420"/>
    </cofactor>
    <text evidence="6 7">Binds 1 Mg(2+) ion per subunit.</text>
</comment>
<dbReference type="GO" id="GO:0000287">
    <property type="term" value="F:magnesium ion binding"/>
    <property type="evidence" value="ECO:0007669"/>
    <property type="project" value="UniProtKB-ARBA"/>
</dbReference>
<dbReference type="EC" id="5.1.1.-" evidence="7"/>
<evidence type="ECO:0000256" key="3">
    <source>
        <dbReference type="ARBA" id="ARBA00022842"/>
    </source>
</evidence>
<dbReference type="Proteomes" id="UP000650081">
    <property type="component" value="Unassembled WGS sequence"/>
</dbReference>
<proteinExistence type="inferred from homology"/>
<evidence type="ECO:0000313" key="9">
    <source>
        <dbReference type="EMBL" id="MBC6995712.1"/>
    </source>
</evidence>
<feature type="active site" description="Proton acceptor; specific for (R)-substrate epimerization" evidence="5">
    <location>
        <position position="157"/>
    </location>
</feature>
<dbReference type="Gene3D" id="3.30.390.10">
    <property type="entry name" value="Enolase-like, N-terminal domain"/>
    <property type="match status" value="1"/>
</dbReference>
<dbReference type="SMART" id="SM00922">
    <property type="entry name" value="MR_MLE"/>
    <property type="match status" value="1"/>
</dbReference>
<dbReference type="AlphaFoldDB" id="A0A923TEA6"/>
<feature type="binding site" evidence="6">
    <location>
        <position position="182"/>
    </location>
    <ligand>
        <name>Mg(2+)</name>
        <dbReference type="ChEBI" id="CHEBI:18420"/>
    </ligand>
</feature>